<evidence type="ECO:0000313" key="1">
    <source>
        <dbReference type="EMBL" id="GAI49025.1"/>
    </source>
</evidence>
<proteinExistence type="predicted"/>
<sequence length="61" mass="6877">AILKLKKVKQGQVFVLVAIPEDPSRIRANLLAPLVINVLRRLGKQVILEQSGYPLQYQLVK</sequence>
<gene>
    <name evidence="1" type="ORF">S06H3_55973</name>
</gene>
<dbReference type="InterPro" id="IPR024046">
    <property type="entry name" value="Flagellar_assmbl_FliW_dom_sf"/>
</dbReference>
<organism evidence="1">
    <name type="scientific">marine sediment metagenome</name>
    <dbReference type="NCBI Taxonomy" id="412755"/>
    <lineage>
        <taxon>unclassified sequences</taxon>
        <taxon>metagenomes</taxon>
        <taxon>ecological metagenomes</taxon>
    </lineage>
</organism>
<dbReference type="GO" id="GO:0044780">
    <property type="term" value="P:bacterial-type flagellum assembly"/>
    <property type="evidence" value="ECO:0007669"/>
    <property type="project" value="InterPro"/>
</dbReference>
<dbReference type="SUPFAM" id="SSF141457">
    <property type="entry name" value="BH3618-like"/>
    <property type="match status" value="1"/>
</dbReference>
<reference evidence="1" key="1">
    <citation type="journal article" date="2014" name="Front. Microbiol.">
        <title>High frequency of phylogenetically diverse reductive dehalogenase-homologous genes in deep subseafloor sedimentary metagenomes.</title>
        <authorList>
            <person name="Kawai M."/>
            <person name="Futagami T."/>
            <person name="Toyoda A."/>
            <person name="Takaki Y."/>
            <person name="Nishi S."/>
            <person name="Hori S."/>
            <person name="Arai W."/>
            <person name="Tsubouchi T."/>
            <person name="Morono Y."/>
            <person name="Uchiyama I."/>
            <person name="Ito T."/>
            <person name="Fujiyama A."/>
            <person name="Inagaki F."/>
            <person name="Takami H."/>
        </authorList>
    </citation>
    <scope>NUCLEOTIDE SEQUENCE</scope>
    <source>
        <strain evidence="1">Expedition CK06-06</strain>
    </source>
</reference>
<dbReference type="Gene3D" id="2.30.290.10">
    <property type="entry name" value="BH3618-like"/>
    <property type="match status" value="1"/>
</dbReference>
<dbReference type="Pfam" id="PF02623">
    <property type="entry name" value="FliW"/>
    <property type="match status" value="1"/>
</dbReference>
<name>X1QDF2_9ZZZZ</name>
<dbReference type="AlphaFoldDB" id="X1QDF2"/>
<comment type="caution">
    <text evidence="1">The sequence shown here is derived from an EMBL/GenBank/DDBJ whole genome shotgun (WGS) entry which is preliminary data.</text>
</comment>
<accession>X1QDF2</accession>
<protein>
    <submittedName>
        <fullName evidence="1">Uncharacterized protein</fullName>
    </submittedName>
</protein>
<feature type="non-terminal residue" evidence="1">
    <location>
        <position position="1"/>
    </location>
</feature>
<dbReference type="InterPro" id="IPR003775">
    <property type="entry name" value="Flagellar_assembly_factor_FliW"/>
</dbReference>
<dbReference type="EMBL" id="BARV01035953">
    <property type="protein sequence ID" value="GAI49025.1"/>
    <property type="molecule type" value="Genomic_DNA"/>
</dbReference>